<sequence length="344" mass="42032">MKARAEHLPIEIWLIIYSYFEIHELFHIFNNLNYYFNSLLNSYHLSFYLRLVKNDENDRNNLIKTNFNRITYLQSTLWHSSGGFPALFINHIDKFTKLKSLKVHISNSQTKIICQALQQLSLLEYLSLRCQMTEQLLATVLSISKLRIFHLELYKSMESIQYYSNQSNNIQAFYINISNESDYQIMNLCLIQMLKLKRLEILNYDYDYPKLLILKQSIVFLEIRNVKLKWNFKYIQTDFLERLITKMPMIEQLYLDMFCCYLDKIFFKTLIDHWWFIIIKLNQIHIFIRGNIDFPRISSKNRRKMLEYYQQRLFYQNEKINRRFKITWTQNDDFEGRFMKILIC</sequence>
<comment type="caution">
    <text evidence="1">The sequence shown here is derived from an EMBL/GenBank/DDBJ whole genome shotgun (WGS) entry which is preliminary data.</text>
</comment>
<dbReference type="Proteomes" id="UP000663868">
    <property type="component" value="Unassembled WGS sequence"/>
</dbReference>
<dbReference type="Proteomes" id="UP000663860">
    <property type="component" value="Unassembled WGS sequence"/>
</dbReference>
<evidence type="ECO:0000313" key="1">
    <source>
        <dbReference type="EMBL" id="CAF0849093.1"/>
    </source>
</evidence>
<evidence type="ECO:0000313" key="2">
    <source>
        <dbReference type="EMBL" id="CAF3896104.1"/>
    </source>
</evidence>
<name>A0A813WD76_9BILA</name>
<protein>
    <recommendedName>
        <fullName evidence="4">F-box domain-containing protein</fullName>
    </recommendedName>
</protein>
<proteinExistence type="predicted"/>
<evidence type="ECO:0008006" key="4">
    <source>
        <dbReference type="Google" id="ProtNLM"/>
    </source>
</evidence>
<accession>A0A813WD76</accession>
<dbReference type="EMBL" id="CAJNOE010000066">
    <property type="protein sequence ID" value="CAF0849093.1"/>
    <property type="molecule type" value="Genomic_DNA"/>
</dbReference>
<gene>
    <name evidence="1" type="ORF">IZO911_LOCUS9492</name>
    <name evidence="2" type="ORF">KXQ929_LOCUS22554</name>
</gene>
<dbReference type="EMBL" id="CAJOBB010001730">
    <property type="protein sequence ID" value="CAF3896104.1"/>
    <property type="molecule type" value="Genomic_DNA"/>
</dbReference>
<reference evidence="1" key="1">
    <citation type="submission" date="2021-02" db="EMBL/GenBank/DDBJ databases">
        <authorList>
            <person name="Nowell W R."/>
        </authorList>
    </citation>
    <scope>NUCLEOTIDE SEQUENCE</scope>
</reference>
<dbReference type="AlphaFoldDB" id="A0A813WD76"/>
<organism evidence="1 3">
    <name type="scientific">Adineta steineri</name>
    <dbReference type="NCBI Taxonomy" id="433720"/>
    <lineage>
        <taxon>Eukaryota</taxon>
        <taxon>Metazoa</taxon>
        <taxon>Spiralia</taxon>
        <taxon>Gnathifera</taxon>
        <taxon>Rotifera</taxon>
        <taxon>Eurotatoria</taxon>
        <taxon>Bdelloidea</taxon>
        <taxon>Adinetida</taxon>
        <taxon>Adinetidae</taxon>
        <taxon>Adineta</taxon>
    </lineage>
</organism>
<evidence type="ECO:0000313" key="3">
    <source>
        <dbReference type="Proteomes" id="UP000663860"/>
    </source>
</evidence>